<keyword evidence="4" id="KW-0949">S-adenosyl-L-methionine</keyword>
<dbReference type="Proteomes" id="UP000325797">
    <property type="component" value="Chromosome"/>
</dbReference>
<dbReference type="InterPro" id="IPR058240">
    <property type="entry name" value="rSAM_sf"/>
</dbReference>
<dbReference type="CDD" id="cd01335">
    <property type="entry name" value="Radical_SAM"/>
    <property type="match status" value="1"/>
</dbReference>
<evidence type="ECO:0000256" key="5">
    <source>
        <dbReference type="ARBA" id="ARBA00022723"/>
    </source>
</evidence>
<dbReference type="PANTHER" id="PTHR43409">
    <property type="entry name" value="ANAEROBIC MAGNESIUM-PROTOPORPHYRIN IX MONOMETHYL ESTER CYCLASE-RELATED"/>
    <property type="match status" value="1"/>
</dbReference>
<dbReference type="Gene3D" id="3.40.50.280">
    <property type="entry name" value="Cobalamin-binding domain"/>
    <property type="match status" value="1"/>
</dbReference>
<dbReference type="SUPFAM" id="SSF102114">
    <property type="entry name" value="Radical SAM enzymes"/>
    <property type="match status" value="1"/>
</dbReference>
<dbReference type="InterPro" id="IPR013785">
    <property type="entry name" value="Aldolase_TIM"/>
</dbReference>
<dbReference type="InterPro" id="IPR006638">
    <property type="entry name" value="Elp3/MiaA/NifB-like_rSAM"/>
</dbReference>
<dbReference type="OrthoDB" id="9801424at2"/>
<organism evidence="11 12">
    <name type="scientific">Hypericibacter adhaerens</name>
    <dbReference type="NCBI Taxonomy" id="2602016"/>
    <lineage>
        <taxon>Bacteria</taxon>
        <taxon>Pseudomonadati</taxon>
        <taxon>Pseudomonadota</taxon>
        <taxon>Alphaproteobacteria</taxon>
        <taxon>Rhodospirillales</taxon>
        <taxon>Dongiaceae</taxon>
        <taxon>Hypericibacter</taxon>
    </lineage>
</organism>
<evidence type="ECO:0000256" key="1">
    <source>
        <dbReference type="ARBA" id="ARBA00001966"/>
    </source>
</evidence>
<accession>A0A5J6N7T5</accession>
<dbReference type="InterPro" id="IPR006158">
    <property type="entry name" value="Cobalamin-bd"/>
</dbReference>
<name>A0A5J6N7T5_9PROT</name>
<dbReference type="PANTHER" id="PTHR43409:SF7">
    <property type="entry name" value="BLL1977 PROTEIN"/>
    <property type="match status" value="1"/>
</dbReference>
<dbReference type="AlphaFoldDB" id="A0A5J6N7T5"/>
<proteinExistence type="predicted"/>
<dbReference type="GO" id="GO:0005829">
    <property type="term" value="C:cytosol"/>
    <property type="evidence" value="ECO:0007669"/>
    <property type="project" value="TreeGrafter"/>
</dbReference>
<dbReference type="SFLD" id="SFLDF00565">
    <property type="entry name" value="hopanoid_C3-methyltransferase"/>
    <property type="match status" value="1"/>
</dbReference>
<comment type="cofactor">
    <cofactor evidence="1">
        <name>[4Fe-4S] cluster</name>
        <dbReference type="ChEBI" id="CHEBI:49883"/>
    </cofactor>
</comment>
<dbReference type="PROSITE" id="PS51918">
    <property type="entry name" value="RADICAL_SAM"/>
    <property type="match status" value="1"/>
</dbReference>
<keyword evidence="5" id="KW-0479">Metal-binding</keyword>
<keyword evidence="12" id="KW-1185">Reference proteome</keyword>
<keyword evidence="2" id="KW-0489">Methyltransferase</keyword>
<dbReference type="SFLD" id="SFLDS00029">
    <property type="entry name" value="Radical_SAM"/>
    <property type="match status" value="1"/>
</dbReference>
<feature type="domain" description="B12-binding" evidence="9">
    <location>
        <begin position="8"/>
        <end position="141"/>
    </location>
</feature>
<dbReference type="SFLD" id="SFLDG01082">
    <property type="entry name" value="B12-binding_domain_containing"/>
    <property type="match status" value="1"/>
</dbReference>
<feature type="region of interest" description="Disordered" evidence="8">
    <location>
        <begin position="468"/>
        <end position="506"/>
    </location>
</feature>
<dbReference type="GO" id="GO:0031419">
    <property type="term" value="F:cobalamin binding"/>
    <property type="evidence" value="ECO:0007669"/>
    <property type="project" value="InterPro"/>
</dbReference>
<dbReference type="SUPFAM" id="SSF52242">
    <property type="entry name" value="Cobalamin (vitamin B12)-binding domain"/>
    <property type="match status" value="1"/>
</dbReference>
<dbReference type="SMART" id="SM00729">
    <property type="entry name" value="Elp3"/>
    <property type="match status" value="1"/>
</dbReference>
<dbReference type="Pfam" id="PF02310">
    <property type="entry name" value="B12-binding"/>
    <property type="match status" value="1"/>
</dbReference>
<evidence type="ECO:0000313" key="12">
    <source>
        <dbReference type="Proteomes" id="UP000325797"/>
    </source>
</evidence>
<dbReference type="Gene3D" id="3.20.20.70">
    <property type="entry name" value="Aldolase class I"/>
    <property type="match status" value="1"/>
</dbReference>
<gene>
    <name evidence="11" type="ORF">FRZ61_48520</name>
</gene>
<keyword evidence="7" id="KW-0411">Iron-sulfur</keyword>
<dbReference type="GO" id="GO:0046872">
    <property type="term" value="F:metal ion binding"/>
    <property type="evidence" value="ECO:0007669"/>
    <property type="project" value="UniProtKB-KW"/>
</dbReference>
<evidence type="ECO:0000256" key="8">
    <source>
        <dbReference type="SAM" id="MobiDB-lite"/>
    </source>
</evidence>
<dbReference type="InterPro" id="IPR036724">
    <property type="entry name" value="Cobalamin-bd_sf"/>
</dbReference>
<keyword evidence="6" id="KW-0408">Iron</keyword>
<keyword evidence="3" id="KW-0808">Transferase</keyword>
<dbReference type="KEGG" id="hadh:FRZ61_48520"/>
<dbReference type="SFLD" id="SFLDG01123">
    <property type="entry name" value="methyltransferase_(Class_B)"/>
    <property type="match status" value="1"/>
</dbReference>
<evidence type="ECO:0000256" key="6">
    <source>
        <dbReference type="ARBA" id="ARBA00023004"/>
    </source>
</evidence>
<feature type="domain" description="Radical SAM core" evidence="10">
    <location>
        <begin position="180"/>
        <end position="394"/>
    </location>
</feature>
<dbReference type="InterPro" id="IPR007197">
    <property type="entry name" value="rSAM"/>
</dbReference>
<dbReference type="NCBIfam" id="TIGR04367">
    <property type="entry name" value="HpnR_B12_rSAM"/>
    <property type="match status" value="1"/>
</dbReference>
<dbReference type="CDD" id="cd02068">
    <property type="entry name" value="radical_SAM_B12_BD"/>
    <property type="match status" value="1"/>
</dbReference>
<dbReference type="GO" id="GO:0003824">
    <property type="term" value="F:catalytic activity"/>
    <property type="evidence" value="ECO:0007669"/>
    <property type="project" value="InterPro"/>
</dbReference>
<dbReference type="Pfam" id="PF04055">
    <property type="entry name" value="Radical_SAM"/>
    <property type="match status" value="1"/>
</dbReference>
<dbReference type="PROSITE" id="PS51332">
    <property type="entry name" value="B12_BINDING"/>
    <property type="match status" value="1"/>
</dbReference>
<dbReference type="GO" id="GO:0051536">
    <property type="term" value="F:iron-sulfur cluster binding"/>
    <property type="evidence" value="ECO:0007669"/>
    <property type="project" value="UniProtKB-KW"/>
</dbReference>
<evidence type="ECO:0000256" key="4">
    <source>
        <dbReference type="ARBA" id="ARBA00022691"/>
    </source>
</evidence>
<evidence type="ECO:0000256" key="7">
    <source>
        <dbReference type="ARBA" id="ARBA00023014"/>
    </source>
</evidence>
<dbReference type="RefSeq" id="WP_151120181.1">
    <property type="nucleotide sequence ID" value="NZ_CP042582.1"/>
</dbReference>
<dbReference type="InterPro" id="IPR034466">
    <property type="entry name" value="Methyltransferase_Class_B"/>
</dbReference>
<dbReference type="EMBL" id="CP042582">
    <property type="protein sequence ID" value="QEX24910.1"/>
    <property type="molecule type" value="Genomic_DNA"/>
</dbReference>
<dbReference type="InterPro" id="IPR027564">
    <property type="entry name" value="HpnR_B12_rSAM"/>
</dbReference>
<reference evidence="11 12" key="1">
    <citation type="submission" date="2019-08" db="EMBL/GenBank/DDBJ databases">
        <title>Hyperibacter terrae gen. nov., sp. nov. and Hyperibacter viscosus sp. nov., two new members in the family Rhodospirillaceae isolated from the rhizosphere of Hypericum perforatum.</title>
        <authorList>
            <person name="Noviana Z."/>
        </authorList>
    </citation>
    <scope>NUCLEOTIDE SEQUENCE [LARGE SCALE GENOMIC DNA]</scope>
    <source>
        <strain evidence="11 12">R5959</strain>
    </source>
</reference>
<sequence length="506" mass="56789">MRVLFVHPGPLMYSEVYLRLEPLGMERVAQAVRAAGHEVRLLDLQTFGLADFARELKEFQPRAIGFSLNYLANVPEVIDLAKSVKQQCRDSFVFVGGHSASFIADELLEHGAGAIDAVLRGEGEIATPLLVSAIEDGGLDKVPGAVTAKGRGPAPVLLESLDKFPPARDLLARRRRYFIGVLDPCASIEFTRGCPWDCSFCSAWTFYGRSYRMASAEAAAEELAAVAEPNVFIVDDVAFIHPEHGYAIGREIERRNIRKQYYLETRADVLIRNQEVFAYWKKLGLRYLFLGLEAIDEEGLKAHRKRSSTGVNFEALEIARKLGIHVAVNLIADPGWDAARFAVVREWALAIPEIVHFTVATPYPGTELWLTESRKLTTLDYRLFDIQHAVLPTQLPLFEFYERLVETQRVIARKHMGAQAMRDAAGLILRLALKGQTNFARSIWKFDRVYNPQRQFADHQRPVAYTIRPPRPPGAAPRDPAQLYVHPRREGAKRQAPIADLGQAPV</sequence>
<evidence type="ECO:0000259" key="10">
    <source>
        <dbReference type="PROSITE" id="PS51918"/>
    </source>
</evidence>
<evidence type="ECO:0000313" key="11">
    <source>
        <dbReference type="EMBL" id="QEX24910.1"/>
    </source>
</evidence>
<evidence type="ECO:0000256" key="3">
    <source>
        <dbReference type="ARBA" id="ARBA00022679"/>
    </source>
</evidence>
<evidence type="ECO:0000256" key="2">
    <source>
        <dbReference type="ARBA" id="ARBA00022603"/>
    </source>
</evidence>
<evidence type="ECO:0000259" key="9">
    <source>
        <dbReference type="PROSITE" id="PS51332"/>
    </source>
</evidence>
<dbReference type="InterPro" id="IPR051198">
    <property type="entry name" value="BchE-like"/>
</dbReference>
<protein>
    <submittedName>
        <fullName evidence="11">B12-binding domain-containing radical SAM protein</fullName>
    </submittedName>
</protein>